<evidence type="ECO:0000256" key="2">
    <source>
        <dbReference type="ARBA" id="ARBA00022487"/>
    </source>
</evidence>
<comment type="similarity">
    <text evidence="1">Belongs to the cutinase family.</text>
</comment>
<evidence type="ECO:0000256" key="4">
    <source>
        <dbReference type="ARBA" id="ARBA00023157"/>
    </source>
</evidence>
<dbReference type="Pfam" id="PF01083">
    <property type="entry name" value="Cutinase"/>
    <property type="match status" value="1"/>
</dbReference>
<evidence type="ECO:0000313" key="5">
    <source>
        <dbReference type="EMBL" id="MFC4128037.1"/>
    </source>
</evidence>
<reference evidence="6" key="1">
    <citation type="journal article" date="2019" name="Int. J. Syst. Evol. Microbiol.">
        <title>The Global Catalogue of Microorganisms (GCM) 10K type strain sequencing project: providing services to taxonomists for standard genome sequencing and annotation.</title>
        <authorList>
            <consortium name="The Broad Institute Genomics Platform"/>
            <consortium name="The Broad Institute Genome Sequencing Center for Infectious Disease"/>
            <person name="Wu L."/>
            <person name="Ma J."/>
        </authorList>
    </citation>
    <scope>NUCLEOTIDE SEQUENCE [LARGE SCALE GENOMIC DNA]</scope>
    <source>
        <strain evidence="6">CGMCC 4.7204</strain>
    </source>
</reference>
<organism evidence="5 6">
    <name type="scientific">Nocardia rhizosphaerae</name>
    <dbReference type="NCBI Taxonomy" id="1691571"/>
    <lineage>
        <taxon>Bacteria</taxon>
        <taxon>Bacillati</taxon>
        <taxon>Actinomycetota</taxon>
        <taxon>Actinomycetes</taxon>
        <taxon>Mycobacteriales</taxon>
        <taxon>Nocardiaceae</taxon>
        <taxon>Nocardia</taxon>
    </lineage>
</organism>
<dbReference type="SUPFAM" id="SSF53474">
    <property type="entry name" value="alpha/beta-Hydrolases"/>
    <property type="match status" value="1"/>
</dbReference>
<protein>
    <submittedName>
        <fullName evidence="5">Cutinase family protein</fullName>
    </submittedName>
</protein>
<dbReference type="PANTHER" id="PTHR33630">
    <property type="entry name" value="CUTINASE RV1984C-RELATED-RELATED"/>
    <property type="match status" value="1"/>
</dbReference>
<dbReference type="InterPro" id="IPR029058">
    <property type="entry name" value="AB_hydrolase_fold"/>
</dbReference>
<keyword evidence="6" id="KW-1185">Reference proteome</keyword>
<dbReference type="PANTHER" id="PTHR33630:SF9">
    <property type="entry name" value="CUTINASE 4"/>
    <property type="match status" value="1"/>
</dbReference>
<evidence type="ECO:0000256" key="1">
    <source>
        <dbReference type="ARBA" id="ARBA00007534"/>
    </source>
</evidence>
<comment type="caution">
    <text evidence="5">The sequence shown here is derived from an EMBL/GenBank/DDBJ whole genome shotgun (WGS) entry which is preliminary data.</text>
</comment>
<dbReference type="EMBL" id="JBHSBA010000015">
    <property type="protein sequence ID" value="MFC4128037.1"/>
    <property type="molecule type" value="Genomic_DNA"/>
</dbReference>
<dbReference type="Gene3D" id="3.40.50.1820">
    <property type="entry name" value="alpha/beta hydrolase"/>
    <property type="match status" value="1"/>
</dbReference>
<sequence>MPIALARSCATVDIVIARGTQEPGYLGAAVGDPLYGVLRAHLPVDTTAHRVEYPADLLVPSSVSDGTRAMVGHLSAQAAACPDQRFVLVGYSQGAVVTHGVLGSAAATALPGIWVLDPGLSPRIVAVLLFGDPLRLVGGAVAPLYADRTVNYCTAGDPVCAGGVFPTAHGAYGWAFTAAARHVDARL</sequence>
<keyword evidence="4" id="KW-1015">Disulfide bond</keyword>
<evidence type="ECO:0000313" key="6">
    <source>
        <dbReference type="Proteomes" id="UP001595767"/>
    </source>
</evidence>
<evidence type="ECO:0000256" key="3">
    <source>
        <dbReference type="ARBA" id="ARBA00022801"/>
    </source>
</evidence>
<proteinExistence type="inferred from homology"/>
<gene>
    <name evidence="5" type="ORF">ACFOW8_24225</name>
</gene>
<keyword evidence="2" id="KW-0719">Serine esterase</keyword>
<dbReference type="InterPro" id="IPR000675">
    <property type="entry name" value="Cutinase/axe"/>
</dbReference>
<dbReference type="Proteomes" id="UP001595767">
    <property type="component" value="Unassembled WGS sequence"/>
</dbReference>
<dbReference type="SMART" id="SM01110">
    <property type="entry name" value="Cutinase"/>
    <property type="match status" value="1"/>
</dbReference>
<name>A0ABV8LCG7_9NOCA</name>
<dbReference type="RefSeq" id="WP_378553761.1">
    <property type="nucleotide sequence ID" value="NZ_JBHSBA010000015.1"/>
</dbReference>
<keyword evidence="3" id="KW-0378">Hydrolase</keyword>
<accession>A0ABV8LCG7</accession>